<dbReference type="PIRSF" id="PIRSF028810">
    <property type="entry name" value="Alpha1_2_glucosyltferase_Alg10"/>
    <property type="match status" value="1"/>
</dbReference>
<sequence>MNALILDMIEMAVMAFFLLPMKAFFQDTNFVVDYPFIDEIFHYPQTQAYCAGNFTHWDPKITTPPGLYLVGYLYAKLANLPCSLEDLRFVNFIGGLVIAFLTFLIRKKLGTWSMSSLSLYLCPLITLYYSLYYTDVWSAVFVLASYTVVLTDPLQNSFVNSSLAAFVGLLSLGFRQTNIIWTAFVAAAVIDLQVKKEKLYKNETVLNDFIVFLKQAVKQWYLLVPFVINFGLFAAFLFYNKGITFGDKENHEVVFHPVQIFYCFTFLTVFTLPLWFSYNFCYQYIVDNFFTAKGLFFNCIWIPNMLFLIAEFTIVHPFVLADNRHYTFYIMRRIILKDNYSKYQCAIAYHFSCYVVYKLIVLNTNKAHFKSKSKSKVKSKTKPNPPASSLVMFVAFLFAVALTLVPSPLFEPRYFIPAYLVFRVMIAPIDDPVMNIGFLRDYNKLIRLAGEAVYNFLWTQALYVVMLSIQFDWETEEQPQRIIW</sequence>
<comment type="catalytic activity">
    <reaction evidence="13">
        <text>an alpha-D-Glc-(1-&gt;3)-alpha-D-Glc-(1-&gt;3)-alpha-D-Man-(1-&gt;2)-alpha-D-Man-(1-&gt;2)-alpha-D-Man-(1-&gt;3)-[alpha-D-Man-(1-&gt;2)-alpha-D-Man-(1-&gt;3)-[alpha-D-Man-(1-&gt;2)-alpha-D-Man-(1-&gt;6)]-alpha-D-Man-(1-&gt;6)]-beta-D-Man-(1-&gt;4)-beta-D-GlcNAc-(1-&gt;4)-alpha-D-GlcNAc-diphospho-di-trans,poly-cis-dolichol + a di-trans,poly-cis-dolichyl beta-D-glucosyl phosphate = a alpha-D-Glc-(1-&gt;2)-alpha-D-Glc-(1-&gt;3)-alpha-D-Glc-(1-&gt;3)-alpha-D-Man-(1-&gt;2)-alpha-D-Man-(1-&gt;2)-alpha-D-Man-(1-&gt;3)-[alpha-D-Man-(1-&gt;2)-alpha-D-Man-(1-&gt;3)-[alpha-D-Man-(1-&gt;2)-alpha-D-Man-(1-&gt;6)]-alpha-D-Man-(1-&gt;6)]-beta-D-Man-(1-&gt;4)-beta-D-GlcNAc-(1-&gt;4)-alpha-D-GlcNAc-diphospho-di-trans,poly-cis-dolichol + a di-trans,poly-cis-dolichyl phosphate + H(+)</text>
        <dbReference type="Rhea" id="RHEA:29543"/>
        <dbReference type="Rhea" id="RHEA-COMP:19498"/>
        <dbReference type="Rhea" id="RHEA-COMP:19502"/>
        <dbReference type="Rhea" id="RHEA-COMP:19512"/>
        <dbReference type="Rhea" id="RHEA-COMP:19522"/>
        <dbReference type="ChEBI" id="CHEBI:15378"/>
        <dbReference type="ChEBI" id="CHEBI:57525"/>
        <dbReference type="ChEBI" id="CHEBI:57683"/>
        <dbReference type="ChEBI" id="CHEBI:132522"/>
        <dbReference type="ChEBI" id="CHEBI:132523"/>
        <dbReference type="EC" id="2.4.1.256"/>
    </reaction>
    <physiologicalReaction direction="left-to-right" evidence="13">
        <dbReference type="Rhea" id="RHEA:29544"/>
    </physiologicalReaction>
</comment>
<dbReference type="PANTHER" id="PTHR12989:SF10">
    <property type="entry name" value="DOL-P-GLC:GLC(2)MAN(9)GLCNAC(2)-PP-DOL ALPHA-1,2-GLUCOSYLTRANSFERASE-RELATED"/>
    <property type="match status" value="1"/>
</dbReference>
<evidence type="ECO:0000256" key="14">
    <source>
        <dbReference type="PIRNR" id="PIRNR028810"/>
    </source>
</evidence>
<keyword evidence="7" id="KW-0808">Transferase</keyword>
<evidence type="ECO:0000256" key="2">
    <source>
        <dbReference type="ARBA" id="ARBA00004922"/>
    </source>
</evidence>
<evidence type="ECO:0000256" key="4">
    <source>
        <dbReference type="ARBA" id="ARBA00011967"/>
    </source>
</evidence>
<dbReference type="Pfam" id="PF04922">
    <property type="entry name" value="DIE2_ALG10"/>
    <property type="match status" value="1"/>
</dbReference>
<evidence type="ECO:0000256" key="11">
    <source>
        <dbReference type="ARBA" id="ARBA00023136"/>
    </source>
</evidence>
<evidence type="ECO:0000256" key="10">
    <source>
        <dbReference type="ARBA" id="ARBA00022989"/>
    </source>
</evidence>
<comment type="caution">
    <text evidence="16">The sequence shown here is derived from an EMBL/GenBank/DDBJ whole genome shotgun (WGS) entry which is preliminary data.</text>
</comment>
<dbReference type="GO" id="GO:0106073">
    <property type="term" value="F:dolichyl pyrophosphate Glc2Man9GlcNAc2 alpha-1,2-glucosyltransferase activity"/>
    <property type="evidence" value="ECO:0007669"/>
    <property type="project" value="UniProtKB-UniRule"/>
</dbReference>
<dbReference type="Proteomes" id="UP001165063">
    <property type="component" value="Unassembled WGS sequence"/>
</dbReference>
<evidence type="ECO:0000256" key="13">
    <source>
        <dbReference type="ARBA" id="ARBA00048064"/>
    </source>
</evidence>
<feature type="signal peptide" evidence="15">
    <location>
        <begin position="1"/>
        <end position="15"/>
    </location>
</feature>
<evidence type="ECO:0000256" key="9">
    <source>
        <dbReference type="ARBA" id="ARBA00022824"/>
    </source>
</evidence>
<feature type="transmembrane region" description="Helical" evidence="14">
    <location>
        <begin position="117"/>
        <end position="143"/>
    </location>
</feature>
<keyword evidence="11 14" id="KW-0472">Membrane</keyword>
<feature type="transmembrane region" description="Helical" evidence="14">
    <location>
        <begin position="220"/>
        <end position="239"/>
    </location>
</feature>
<dbReference type="GO" id="GO:0006488">
    <property type="term" value="P:dolichol-linked oligosaccharide biosynthetic process"/>
    <property type="evidence" value="ECO:0007669"/>
    <property type="project" value="UniProtKB-UniRule"/>
</dbReference>
<feature type="transmembrane region" description="Helical" evidence="14">
    <location>
        <begin position="418"/>
        <end position="440"/>
    </location>
</feature>
<evidence type="ECO:0000256" key="5">
    <source>
        <dbReference type="ARBA" id="ARBA00018512"/>
    </source>
</evidence>
<dbReference type="EMBL" id="BSXU01000274">
    <property type="protein sequence ID" value="GMG20060.1"/>
    <property type="molecule type" value="Genomic_DNA"/>
</dbReference>
<feature type="transmembrane region" description="Helical" evidence="14">
    <location>
        <begin position="452"/>
        <end position="471"/>
    </location>
</feature>
<feature type="transmembrane region" description="Helical" evidence="14">
    <location>
        <begin position="346"/>
        <end position="365"/>
    </location>
</feature>
<evidence type="ECO:0000256" key="6">
    <source>
        <dbReference type="ARBA" id="ARBA00022676"/>
    </source>
</evidence>
<keyword evidence="17" id="KW-1185">Reference proteome</keyword>
<comment type="similarity">
    <text evidence="3 14">Belongs to the ALG10 glucosyltransferase family.</text>
</comment>
<dbReference type="PANTHER" id="PTHR12989">
    <property type="entry name" value="ALPHA-1,2-GLUCOSYLTRANSFERASE ALG10"/>
    <property type="match status" value="1"/>
</dbReference>
<evidence type="ECO:0000256" key="15">
    <source>
        <dbReference type="SAM" id="SignalP"/>
    </source>
</evidence>
<proteinExistence type="inferred from homology"/>
<feature type="transmembrane region" description="Helical" evidence="14">
    <location>
        <begin position="386"/>
        <end position="406"/>
    </location>
</feature>
<feature type="transmembrane region" description="Helical" evidence="14">
    <location>
        <begin position="163"/>
        <end position="190"/>
    </location>
</feature>
<dbReference type="GO" id="GO:0005789">
    <property type="term" value="C:endoplasmic reticulum membrane"/>
    <property type="evidence" value="ECO:0007669"/>
    <property type="project" value="UniProtKB-SubCell"/>
</dbReference>
<protein>
    <recommendedName>
        <fullName evidence="5 14">Dol-P-Glc:Glc(2)Man(9)GlcNAc(2)-PP-Dol alpha-1,2-glucosyltransferase</fullName>
        <ecNumber evidence="4 14">2.4.1.256</ecNumber>
    </recommendedName>
</protein>
<dbReference type="InterPro" id="IPR016900">
    <property type="entry name" value="Alg10"/>
</dbReference>
<keyword evidence="9" id="KW-0256">Endoplasmic reticulum</keyword>
<keyword evidence="15" id="KW-0732">Signal</keyword>
<feature type="transmembrane region" description="Helical" evidence="14">
    <location>
        <begin position="259"/>
        <end position="282"/>
    </location>
</feature>
<feature type="transmembrane region" description="Helical" evidence="14">
    <location>
        <begin position="294"/>
        <end position="319"/>
    </location>
</feature>
<dbReference type="AlphaFoldDB" id="A0A9W6YTY8"/>
<keyword evidence="6 14" id="KW-0328">Glycosyltransferase</keyword>
<evidence type="ECO:0000256" key="7">
    <source>
        <dbReference type="ARBA" id="ARBA00022679"/>
    </source>
</evidence>
<name>A0A9W6YTY8_AMBMO</name>
<comment type="subcellular location">
    <subcellularLocation>
        <location evidence="1">Endoplasmic reticulum membrane</location>
        <topology evidence="1">Multi-pass membrane protein</topology>
    </subcellularLocation>
</comment>
<organism evidence="16 17">
    <name type="scientific">Ambrosiozyma monospora</name>
    <name type="common">Yeast</name>
    <name type="synonym">Endomycopsis monosporus</name>
    <dbReference type="NCBI Taxonomy" id="43982"/>
    <lineage>
        <taxon>Eukaryota</taxon>
        <taxon>Fungi</taxon>
        <taxon>Dikarya</taxon>
        <taxon>Ascomycota</taxon>
        <taxon>Saccharomycotina</taxon>
        <taxon>Pichiomycetes</taxon>
        <taxon>Pichiales</taxon>
        <taxon>Pichiaceae</taxon>
        <taxon>Ambrosiozyma</taxon>
    </lineage>
</organism>
<keyword evidence="10 14" id="KW-1133">Transmembrane helix</keyword>
<evidence type="ECO:0000313" key="16">
    <source>
        <dbReference type="EMBL" id="GMG20060.1"/>
    </source>
</evidence>
<reference evidence="16" key="1">
    <citation type="submission" date="2023-04" db="EMBL/GenBank/DDBJ databases">
        <title>Ambrosiozyma monospora NBRC 1965.</title>
        <authorList>
            <person name="Ichikawa N."/>
            <person name="Sato H."/>
            <person name="Tonouchi N."/>
        </authorList>
    </citation>
    <scope>NUCLEOTIDE SEQUENCE</scope>
    <source>
        <strain evidence="16">NBRC 1965</strain>
    </source>
</reference>
<evidence type="ECO:0000256" key="1">
    <source>
        <dbReference type="ARBA" id="ARBA00004477"/>
    </source>
</evidence>
<evidence type="ECO:0000256" key="8">
    <source>
        <dbReference type="ARBA" id="ARBA00022692"/>
    </source>
</evidence>
<feature type="transmembrane region" description="Helical" evidence="14">
    <location>
        <begin position="87"/>
        <end position="105"/>
    </location>
</feature>
<comment type="pathway">
    <text evidence="2">Protein modification; protein glycosylation.</text>
</comment>
<dbReference type="OrthoDB" id="4769at2759"/>
<keyword evidence="8 14" id="KW-0812">Transmembrane</keyword>
<evidence type="ECO:0000256" key="3">
    <source>
        <dbReference type="ARBA" id="ARBA00010600"/>
    </source>
</evidence>
<accession>A0A9W6YTY8</accession>
<comment type="function">
    <text evidence="12">Dol-P-Glc:Glc(2)Man(9)GlcNAc(2)-PP-Dol alpha-1,2-glucosyltransferase that operates in the biosynthetic pathway of dolichol-linked oligosaccharides, the glycan precursors employed in protein asparagine (N)-glycosylation. The assembly of dolichol-linked oligosaccharides begins on the cytosolic side of the endoplasmic reticulum membrane and finishes in its lumen. The sequential addition of sugars to dolichol pyrophosphate produces dolichol-linked oligosaccharides containing fourteen sugars, including two GlcNAcs, nine mannoses and three glucoses. Once assembled, the oligosaccharide is transferred from the lipid to nascent proteins by oligosaccharyltransferases. In the lumen of the endoplasmic reticulum, adds the third and last glucose residue from dolichyl phosphate glucose (Dol-P-Glc) onto the lipid-linked oligosaccharide intermediate Glc(2)Man(9)GlcNAc(2)-PP-Dol to produce Glc(3)Man(9)GlcNAc(2)-PP-Dol.</text>
</comment>
<evidence type="ECO:0000313" key="17">
    <source>
        <dbReference type="Proteomes" id="UP001165063"/>
    </source>
</evidence>
<gene>
    <name evidence="16" type="ORF">Amon01_000094300</name>
</gene>
<feature type="chain" id="PRO_5040985634" description="Dol-P-Glc:Glc(2)Man(9)GlcNAc(2)-PP-Dol alpha-1,2-glucosyltransferase" evidence="15">
    <location>
        <begin position="16"/>
        <end position="484"/>
    </location>
</feature>
<dbReference type="EC" id="2.4.1.256" evidence="4 14"/>
<comment type="caution">
    <text evidence="14">Lacks conserved residue(s) required for the propagation of feature annotation.</text>
</comment>
<evidence type="ECO:0000256" key="12">
    <source>
        <dbReference type="ARBA" id="ARBA00044727"/>
    </source>
</evidence>